<proteinExistence type="predicted"/>
<keyword evidence="1" id="KW-0732">Signal</keyword>
<accession>A0AA39MX45</accession>
<comment type="caution">
    <text evidence="2">The sequence shown here is derived from an EMBL/GenBank/DDBJ whole genome shotgun (WGS) entry which is preliminary data.</text>
</comment>
<evidence type="ECO:0000313" key="3">
    <source>
        <dbReference type="Proteomes" id="UP001175211"/>
    </source>
</evidence>
<evidence type="ECO:0000313" key="2">
    <source>
        <dbReference type="EMBL" id="KAK0449060.1"/>
    </source>
</evidence>
<name>A0AA39MX45_ARMTA</name>
<dbReference type="GeneID" id="85353501"/>
<dbReference type="EMBL" id="JAUEPS010000039">
    <property type="protein sequence ID" value="KAK0449060.1"/>
    <property type="molecule type" value="Genomic_DNA"/>
</dbReference>
<gene>
    <name evidence="2" type="ORF">EV420DRAFT_1483254</name>
</gene>
<dbReference type="Proteomes" id="UP001175211">
    <property type="component" value="Unassembled WGS sequence"/>
</dbReference>
<keyword evidence="3" id="KW-1185">Reference proteome</keyword>
<feature type="signal peptide" evidence="1">
    <location>
        <begin position="1"/>
        <end position="18"/>
    </location>
</feature>
<dbReference type="AlphaFoldDB" id="A0AA39MX45"/>
<feature type="chain" id="PRO_5041338405" evidence="1">
    <location>
        <begin position="19"/>
        <end position="119"/>
    </location>
</feature>
<sequence>MTTINFSLLWFFVRFGFIDNGQDALSVFMGLTSFNSQWTITQVGMGVTGTISTIISDGTLEELRQVVVESAALYSAALIIYITFISHNTLGTYLDVIMSSIKGISPTLIVGRVTTGQRL</sequence>
<protein>
    <submittedName>
        <fullName evidence="2">Uncharacterized protein</fullName>
    </submittedName>
</protein>
<reference evidence="2" key="1">
    <citation type="submission" date="2023-06" db="EMBL/GenBank/DDBJ databases">
        <authorList>
            <consortium name="Lawrence Berkeley National Laboratory"/>
            <person name="Ahrendt S."/>
            <person name="Sahu N."/>
            <person name="Indic B."/>
            <person name="Wong-Bajracharya J."/>
            <person name="Merenyi Z."/>
            <person name="Ke H.-M."/>
            <person name="Monk M."/>
            <person name="Kocsube S."/>
            <person name="Drula E."/>
            <person name="Lipzen A."/>
            <person name="Balint B."/>
            <person name="Henrissat B."/>
            <person name="Andreopoulos B."/>
            <person name="Martin F.M."/>
            <person name="Harder C.B."/>
            <person name="Rigling D."/>
            <person name="Ford K.L."/>
            <person name="Foster G.D."/>
            <person name="Pangilinan J."/>
            <person name="Papanicolaou A."/>
            <person name="Barry K."/>
            <person name="LaButti K."/>
            <person name="Viragh M."/>
            <person name="Koriabine M."/>
            <person name="Yan M."/>
            <person name="Riley R."/>
            <person name="Champramary S."/>
            <person name="Plett K.L."/>
            <person name="Tsai I.J."/>
            <person name="Slot J."/>
            <person name="Sipos G."/>
            <person name="Plett J."/>
            <person name="Nagy L.G."/>
            <person name="Grigoriev I.V."/>
        </authorList>
    </citation>
    <scope>NUCLEOTIDE SEQUENCE</scope>
    <source>
        <strain evidence="2">CCBAS 213</strain>
    </source>
</reference>
<dbReference type="RefSeq" id="XP_060326775.1">
    <property type="nucleotide sequence ID" value="XM_060469953.1"/>
</dbReference>
<evidence type="ECO:0000256" key="1">
    <source>
        <dbReference type="SAM" id="SignalP"/>
    </source>
</evidence>
<organism evidence="2 3">
    <name type="scientific">Armillaria tabescens</name>
    <name type="common">Ringless honey mushroom</name>
    <name type="synonym">Agaricus tabescens</name>
    <dbReference type="NCBI Taxonomy" id="1929756"/>
    <lineage>
        <taxon>Eukaryota</taxon>
        <taxon>Fungi</taxon>
        <taxon>Dikarya</taxon>
        <taxon>Basidiomycota</taxon>
        <taxon>Agaricomycotina</taxon>
        <taxon>Agaricomycetes</taxon>
        <taxon>Agaricomycetidae</taxon>
        <taxon>Agaricales</taxon>
        <taxon>Marasmiineae</taxon>
        <taxon>Physalacriaceae</taxon>
        <taxon>Desarmillaria</taxon>
    </lineage>
</organism>